<organism evidence="2">
    <name type="scientific">Ditylum brightwellii</name>
    <dbReference type="NCBI Taxonomy" id="49249"/>
    <lineage>
        <taxon>Eukaryota</taxon>
        <taxon>Sar</taxon>
        <taxon>Stramenopiles</taxon>
        <taxon>Ochrophyta</taxon>
        <taxon>Bacillariophyta</taxon>
        <taxon>Mediophyceae</taxon>
        <taxon>Lithodesmiophycidae</taxon>
        <taxon>Lithodesmiales</taxon>
        <taxon>Lithodesmiaceae</taxon>
        <taxon>Ditylum</taxon>
    </lineage>
</organism>
<reference evidence="2" key="1">
    <citation type="submission" date="2021-01" db="EMBL/GenBank/DDBJ databases">
        <authorList>
            <person name="Corre E."/>
            <person name="Pelletier E."/>
            <person name="Niang G."/>
            <person name="Scheremetjew M."/>
            <person name="Finn R."/>
            <person name="Kale V."/>
            <person name="Holt S."/>
            <person name="Cochrane G."/>
            <person name="Meng A."/>
            <person name="Brown T."/>
            <person name="Cohen L."/>
        </authorList>
    </citation>
    <scope>NUCLEOTIDE SEQUENCE</scope>
    <source>
        <strain evidence="2">GSO104</strain>
    </source>
</reference>
<dbReference type="AlphaFoldDB" id="A0A7S4S5L2"/>
<accession>A0A7S4S5L2</accession>
<feature type="signal peptide" evidence="1">
    <location>
        <begin position="1"/>
        <end position="26"/>
    </location>
</feature>
<evidence type="ECO:0000256" key="1">
    <source>
        <dbReference type="SAM" id="SignalP"/>
    </source>
</evidence>
<protein>
    <recommendedName>
        <fullName evidence="3">Secreted protein</fullName>
    </recommendedName>
</protein>
<dbReference type="EMBL" id="HBNS01037992">
    <property type="protein sequence ID" value="CAE4635265.1"/>
    <property type="molecule type" value="Transcribed_RNA"/>
</dbReference>
<proteinExistence type="predicted"/>
<evidence type="ECO:0000313" key="2">
    <source>
        <dbReference type="EMBL" id="CAE4635265.1"/>
    </source>
</evidence>
<name>A0A7S4S5L2_9STRA</name>
<sequence length="132" mass="14908">MPWPPLLALTVSLVLNIISKLRRPEALPEDFSISCFVVTFSTVTSGREFRNCVALFEICLTLFPFPKTRSSALADSLTGKEHKSRRLDIPRFLSLRPPSLGNRGIWLNGLSLTFICQRMRQIHHGIQNGLET</sequence>
<keyword evidence="1" id="KW-0732">Signal</keyword>
<feature type="chain" id="PRO_5031538930" description="Secreted protein" evidence="1">
    <location>
        <begin position="27"/>
        <end position="132"/>
    </location>
</feature>
<gene>
    <name evidence="2" type="ORF">DBRI00130_LOCUS29671</name>
</gene>
<evidence type="ECO:0008006" key="3">
    <source>
        <dbReference type="Google" id="ProtNLM"/>
    </source>
</evidence>